<proteinExistence type="predicted"/>
<feature type="chain" id="PRO_5003687225" description="Lipoprotein" evidence="1">
    <location>
        <begin position="19"/>
        <end position="69"/>
    </location>
</feature>
<dbReference type="STRING" id="706587.Desti_3442"/>
<feature type="signal peptide" evidence="1">
    <location>
        <begin position="1"/>
        <end position="18"/>
    </location>
</feature>
<organism evidence="2 3">
    <name type="scientific">Desulfomonile tiedjei (strain ATCC 49306 / DSM 6799 / DCB-1)</name>
    <dbReference type="NCBI Taxonomy" id="706587"/>
    <lineage>
        <taxon>Bacteria</taxon>
        <taxon>Pseudomonadati</taxon>
        <taxon>Thermodesulfobacteriota</taxon>
        <taxon>Desulfomonilia</taxon>
        <taxon>Desulfomonilales</taxon>
        <taxon>Desulfomonilaceae</taxon>
        <taxon>Desulfomonile</taxon>
    </lineage>
</organism>
<dbReference type="AlphaFoldDB" id="I4C953"/>
<dbReference type="HOGENOM" id="CLU_2769144_0_0_7"/>
<keyword evidence="1" id="KW-0732">Signal</keyword>
<evidence type="ECO:0008006" key="4">
    <source>
        <dbReference type="Google" id="ProtNLM"/>
    </source>
</evidence>
<evidence type="ECO:0000313" key="2">
    <source>
        <dbReference type="EMBL" id="AFM26094.1"/>
    </source>
</evidence>
<sequence>MKGLLMILALLMAILVCGCDKKSSGGSARVEGYIDCKERCKDQAMGKSGTPFFGYFLEGQYNECIKKCQ</sequence>
<dbReference type="Proteomes" id="UP000006055">
    <property type="component" value="Chromosome"/>
</dbReference>
<protein>
    <recommendedName>
        <fullName evidence="4">Lipoprotein</fullName>
    </recommendedName>
</protein>
<dbReference type="PROSITE" id="PS51257">
    <property type="entry name" value="PROKAR_LIPOPROTEIN"/>
    <property type="match status" value="1"/>
</dbReference>
<dbReference type="KEGG" id="dti:Desti_3442"/>
<evidence type="ECO:0000256" key="1">
    <source>
        <dbReference type="SAM" id="SignalP"/>
    </source>
</evidence>
<gene>
    <name evidence="2" type="ordered locus">Desti_3442</name>
</gene>
<keyword evidence="3" id="KW-1185">Reference proteome</keyword>
<evidence type="ECO:0000313" key="3">
    <source>
        <dbReference type="Proteomes" id="UP000006055"/>
    </source>
</evidence>
<name>I4C953_DESTA</name>
<accession>I4C953</accession>
<reference evidence="3" key="1">
    <citation type="submission" date="2012-06" db="EMBL/GenBank/DDBJ databases">
        <title>Complete sequence of chromosome of Desulfomonile tiedjei DSM 6799.</title>
        <authorList>
            <person name="Lucas S."/>
            <person name="Copeland A."/>
            <person name="Lapidus A."/>
            <person name="Glavina del Rio T."/>
            <person name="Dalin E."/>
            <person name="Tice H."/>
            <person name="Bruce D."/>
            <person name="Goodwin L."/>
            <person name="Pitluck S."/>
            <person name="Peters L."/>
            <person name="Ovchinnikova G."/>
            <person name="Zeytun A."/>
            <person name="Lu M."/>
            <person name="Kyrpides N."/>
            <person name="Mavromatis K."/>
            <person name="Ivanova N."/>
            <person name="Brettin T."/>
            <person name="Detter J.C."/>
            <person name="Han C."/>
            <person name="Larimer F."/>
            <person name="Land M."/>
            <person name="Hauser L."/>
            <person name="Markowitz V."/>
            <person name="Cheng J.-F."/>
            <person name="Hugenholtz P."/>
            <person name="Woyke T."/>
            <person name="Wu D."/>
            <person name="Spring S."/>
            <person name="Schroeder M."/>
            <person name="Brambilla E."/>
            <person name="Klenk H.-P."/>
            <person name="Eisen J.A."/>
        </authorList>
    </citation>
    <scope>NUCLEOTIDE SEQUENCE [LARGE SCALE GENOMIC DNA]</scope>
    <source>
        <strain evidence="3">ATCC 49306 / DSM 6799 / DCB-1</strain>
    </source>
</reference>
<dbReference type="EMBL" id="CP003360">
    <property type="protein sequence ID" value="AFM26094.1"/>
    <property type="molecule type" value="Genomic_DNA"/>
</dbReference>